<proteinExistence type="predicted"/>
<keyword evidence="2" id="KW-1185">Reference proteome</keyword>
<gene>
    <name evidence="1" type="ORF">DCC88_00415</name>
</gene>
<evidence type="ECO:0000313" key="1">
    <source>
        <dbReference type="EMBL" id="RDB37424.1"/>
    </source>
</evidence>
<comment type="caution">
    <text evidence="1">The sequence shown here is derived from an EMBL/GenBank/DDBJ whole genome shotgun (WGS) entry which is preliminary data.</text>
</comment>
<protein>
    <submittedName>
        <fullName evidence="1">Uncharacterized protein</fullName>
    </submittedName>
</protein>
<accession>A0A369L0C2</accession>
<organism evidence="1 2">
    <name type="scientific">Spirobacillus cienkowskii</name>
    <dbReference type="NCBI Taxonomy" id="495820"/>
    <lineage>
        <taxon>Bacteria</taxon>
        <taxon>Pseudomonadati</taxon>
        <taxon>Bdellovibrionota</taxon>
        <taxon>Oligoflexia</taxon>
        <taxon>Silvanigrellales</taxon>
        <taxon>Spirobacillus</taxon>
    </lineage>
</organism>
<dbReference type="Proteomes" id="UP000253934">
    <property type="component" value="Unassembled WGS sequence"/>
</dbReference>
<sequence>MSNSFEVTEDNINETKYRMKYFVNGVSLLRNYLNNDLEASYILLSASIKNIEKLKENCRNCNVTFEVYDKLNNKLIDLQNELASHIYLLDHN</sequence>
<reference evidence="1" key="1">
    <citation type="submission" date="2018-04" db="EMBL/GenBank/DDBJ databases">
        <title>Draft genome sequence of the Candidatus Spirobacillus cienkowskii, a pathogen of freshwater Daphnia species, reconstructed from hemolymph metagenomic reads.</title>
        <authorList>
            <person name="Bresciani L."/>
            <person name="Lemos L.N."/>
            <person name="Wale N."/>
            <person name="Lin J.Y."/>
            <person name="Fernandes G.R."/>
            <person name="Duffy M.A."/>
            <person name="Rodrigues J.M."/>
        </authorList>
    </citation>
    <scope>NUCLEOTIDE SEQUENCE [LARGE SCALE GENOMIC DNA]</scope>
    <source>
        <strain evidence="1">Binning01</strain>
    </source>
</reference>
<dbReference type="AlphaFoldDB" id="A0A369L0C2"/>
<name>A0A369L0C2_9BACT</name>
<dbReference type="EMBL" id="QOVW01000001">
    <property type="protein sequence ID" value="RDB37424.1"/>
    <property type="molecule type" value="Genomic_DNA"/>
</dbReference>
<evidence type="ECO:0000313" key="2">
    <source>
        <dbReference type="Proteomes" id="UP000253934"/>
    </source>
</evidence>